<sequence>MAAQHRKHLPPCAEIQTRHKSPTVATQSYFNGETVSALLTSSATLPAIIMVHAATQRQQRPATATVAVATDPRFVFHHVDRVILNRFVRTSDTKQPCLSEASQRTRVRAAVATIGEPRGRKSSVNAQQCGALYAMYNRQQLASSERLATSGERFPRAYGQLTTALPHCGTARTRLRLLQSGRVTNARRAYISPH</sequence>
<evidence type="ECO:0000313" key="2">
    <source>
        <dbReference type="Proteomes" id="UP001177670"/>
    </source>
</evidence>
<dbReference type="Proteomes" id="UP001177670">
    <property type="component" value="Unassembled WGS sequence"/>
</dbReference>
<gene>
    <name evidence="1" type="ORF">K0M31_013061</name>
</gene>
<protein>
    <submittedName>
        <fullName evidence="1">Uncharacterized protein</fullName>
    </submittedName>
</protein>
<comment type="caution">
    <text evidence="1">The sequence shown here is derived from an EMBL/GenBank/DDBJ whole genome shotgun (WGS) entry which is preliminary data.</text>
</comment>
<organism evidence="1 2">
    <name type="scientific">Melipona bicolor</name>
    <dbReference type="NCBI Taxonomy" id="60889"/>
    <lineage>
        <taxon>Eukaryota</taxon>
        <taxon>Metazoa</taxon>
        <taxon>Ecdysozoa</taxon>
        <taxon>Arthropoda</taxon>
        <taxon>Hexapoda</taxon>
        <taxon>Insecta</taxon>
        <taxon>Pterygota</taxon>
        <taxon>Neoptera</taxon>
        <taxon>Endopterygota</taxon>
        <taxon>Hymenoptera</taxon>
        <taxon>Apocrita</taxon>
        <taxon>Aculeata</taxon>
        <taxon>Apoidea</taxon>
        <taxon>Anthophila</taxon>
        <taxon>Apidae</taxon>
        <taxon>Melipona</taxon>
    </lineage>
</organism>
<keyword evidence="2" id="KW-1185">Reference proteome</keyword>
<proteinExistence type="predicted"/>
<reference evidence="1" key="1">
    <citation type="submission" date="2021-10" db="EMBL/GenBank/DDBJ databases">
        <title>Melipona bicolor Genome sequencing and assembly.</title>
        <authorList>
            <person name="Araujo N.S."/>
            <person name="Arias M.C."/>
        </authorList>
    </citation>
    <scope>NUCLEOTIDE SEQUENCE</scope>
    <source>
        <strain evidence="1">USP_2M_L1-L4_2017</strain>
        <tissue evidence="1">Whole body</tissue>
    </source>
</reference>
<accession>A0AA40FIH2</accession>
<dbReference type="EMBL" id="JAHYIQ010000035">
    <property type="protein sequence ID" value="KAK1119642.1"/>
    <property type="molecule type" value="Genomic_DNA"/>
</dbReference>
<name>A0AA40FIH2_9HYME</name>
<dbReference type="AlphaFoldDB" id="A0AA40FIH2"/>
<evidence type="ECO:0000313" key="1">
    <source>
        <dbReference type="EMBL" id="KAK1119642.1"/>
    </source>
</evidence>